<keyword evidence="4" id="KW-1185">Reference proteome</keyword>
<dbReference type="Gene3D" id="3.40.190.150">
    <property type="entry name" value="Bordetella uptake gene, domain 1"/>
    <property type="match status" value="1"/>
</dbReference>
<proteinExistence type="inferred from homology"/>
<dbReference type="PANTHER" id="PTHR42928:SF5">
    <property type="entry name" value="BLR1237 PROTEIN"/>
    <property type="match status" value="1"/>
</dbReference>
<keyword evidence="2" id="KW-0732">Signal</keyword>
<dbReference type="Pfam" id="PF03401">
    <property type="entry name" value="TctC"/>
    <property type="match status" value="1"/>
</dbReference>
<dbReference type="STRING" id="123899.SAMEA3906487_02928"/>
<dbReference type="EMBL" id="LT546645">
    <property type="protein sequence ID" value="SAI71828.1"/>
    <property type="molecule type" value="Genomic_DNA"/>
</dbReference>
<dbReference type="Proteomes" id="UP000076825">
    <property type="component" value="Chromosome 1"/>
</dbReference>
<dbReference type="PIRSF" id="PIRSF017082">
    <property type="entry name" value="YflP"/>
    <property type="match status" value="1"/>
</dbReference>
<dbReference type="RefSeq" id="WP_231940013.1">
    <property type="nucleotide sequence ID" value="NZ_CP016340.1"/>
</dbReference>
<dbReference type="KEGG" id="btrm:SAMEA390648702928"/>
<dbReference type="eggNOG" id="COG3181">
    <property type="taxonomic scope" value="Bacteria"/>
</dbReference>
<sequence>MTPFKRVWMGMLFAVSSLACVAPQGAQAAYPEKPIRLLIPFGAGGITDVAGRLIGQHLGEALGQTIVIENRPGAGGAIASQFLMGAAPDGYTLMLGTVGTQVVNKMLYQRLNYEPSAMTPISLLSNSPYVMAINGIDGVKDLPGLVTYARANPGKLNFGSAGNGSSPHLGLELFKLATQTDIVHIPFKSGAEAVNAAIGGQVQGVIDALPVIAPQAANGRLTMLAIAAAQRNAAQPELRTSVEQGVEGFQIGSWNALVAPPGMPADRVQVVSDAVAKAMARPELLARLAEMGIEPMKTGVPAYRDHIAAETDKWTRVIQAAGTRLD</sequence>
<reference evidence="3 4" key="1">
    <citation type="submission" date="2016-04" db="EMBL/GenBank/DDBJ databases">
        <authorList>
            <consortium name="Pathogen Informatics"/>
        </authorList>
    </citation>
    <scope>NUCLEOTIDE SEQUENCE [LARGE SCALE GENOMIC DNA]</scope>
    <source>
        <strain evidence="3 4">H044680328</strain>
    </source>
</reference>
<evidence type="ECO:0000256" key="2">
    <source>
        <dbReference type="SAM" id="SignalP"/>
    </source>
</evidence>
<dbReference type="InterPro" id="IPR005064">
    <property type="entry name" value="BUG"/>
</dbReference>
<evidence type="ECO:0000256" key="1">
    <source>
        <dbReference type="ARBA" id="ARBA00006987"/>
    </source>
</evidence>
<dbReference type="PROSITE" id="PS51257">
    <property type="entry name" value="PROKAR_LIPOPROTEIN"/>
    <property type="match status" value="1"/>
</dbReference>
<gene>
    <name evidence="3" type="ORF">SAMEA3906487_02928</name>
</gene>
<accession>A0A157PZP4</accession>
<dbReference type="CDD" id="cd07012">
    <property type="entry name" value="PBP2_Bug_TTT"/>
    <property type="match status" value="1"/>
</dbReference>
<dbReference type="AlphaFoldDB" id="A0A157PZP4"/>
<dbReference type="Gene3D" id="3.40.190.10">
    <property type="entry name" value="Periplasmic binding protein-like II"/>
    <property type="match status" value="1"/>
</dbReference>
<dbReference type="PATRIC" id="fig|123899.6.peg.2918"/>
<name>A0A157PZP4_9BORD</name>
<evidence type="ECO:0000313" key="4">
    <source>
        <dbReference type="Proteomes" id="UP000076825"/>
    </source>
</evidence>
<evidence type="ECO:0000313" key="3">
    <source>
        <dbReference type="EMBL" id="SAI71828.1"/>
    </source>
</evidence>
<protein>
    <submittedName>
        <fullName evidence="3">Putattive exported protein</fullName>
    </submittedName>
</protein>
<dbReference type="GeneID" id="56589821"/>
<dbReference type="PANTHER" id="PTHR42928">
    <property type="entry name" value="TRICARBOXYLATE-BINDING PROTEIN"/>
    <property type="match status" value="1"/>
</dbReference>
<organism evidence="3 4">
    <name type="scientific">Bordetella trematum</name>
    <dbReference type="NCBI Taxonomy" id="123899"/>
    <lineage>
        <taxon>Bacteria</taxon>
        <taxon>Pseudomonadati</taxon>
        <taxon>Pseudomonadota</taxon>
        <taxon>Betaproteobacteria</taxon>
        <taxon>Burkholderiales</taxon>
        <taxon>Alcaligenaceae</taxon>
        <taxon>Bordetella</taxon>
    </lineage>
</organism>
<dbReference type="InterPro" id="IPR042100">
    <property type="entry name" value="Bug_dom1"/>
</dbReference>
<feature type="signal peptide" evidence="2">
    <location>
        <begin position="1"/>
        <end position="28"/>
    </location>
</feature>
<comment type="similarity">
    <text evidence="1">Belongs to the UPF0065 (bug) family.</text>
</comment>
<dbReference type="SUPFAM" id="SSF53850">
    <property type="entry name" value="Periplasmic binding protein-like II"/>
    <property type="match status" value="1"/>
</dbReference>
<feature type="chain" id="PRO_5009816596" evidence="2">
    <location>
        <begin position="29"/>
        <end position="326"/>
    </location>
</feature>